<evidence type="ECO:0000256" key="3">
    <source>
        <dbReference type="ARBA" id="ARBA00020071"/>
    </source>
</evidence>
<evidence type="ECO:0000256" key="2">
    <source>
        <dbReference type="ARBA" id="ARBA00010973"/>
    </source>
</evidence>
<accession>A0AAW9RLQ0</accession>
<comment type="caution">
    <text evidence="6">The sequence shown here is derived from an EMBL/GenBank/DDBJ whole genome shotgun (WGS) entry which is preliminary data.</text>
</comment>
<evidence type="ECO:0000256" key="1">
    <source>
        <dbReference type="ARBA" id="ARBA00003236"/>
    </source>
</evidence>
<comment type="function">
    <text evidence="1">Is involved in generating a small heat-stable compound (Nod), an acylated oligomer of N-acetylglucosamine, that stimulates mitosis in various plant protoplasts.</text>
</comment>
<dbReference type="InterPro" id="IPR002509">
    <property type="entry name" value="NODB_dom"/>
</dbReference>
<dbReference type="Pfam" id="PF01522">
    <property type="entry name" value="Polysacc_deac_1"/>
    <property type="match status" value="1"/>
</dbReference>
<dbReference type="PANTHER" id="PTHR43123">
    <property type="entry name" value="POLYSACCHARIDE DEACETYLASE-RELATED"/>
    <property type="match status" value="1"/>
</dbReference>
<proteinExistence type="inferred from homology"/>
<comment type="similarity">
    <text evidence="2">Belongs to the polysaccharide deacetylase family.</text>
</comment>
<dbReference type="GO" id="GO:0016810">
    <property type="term" value="F:hydrolase activity, acting on carbon-nitrogen (but not peptide) bonds"/>
    <property type="evidence" value="ECO:0007669"/>
    <property type="project" value="InterPro"/>
</dbReference>
<evidence type="ECO:0000256" key="4">
    <source>
        <dbReference type="ARBA" id="ARBA00032976"/>
    </source>
</evidence>
<dbReference type="InterPro" id="IPR011330">
    <property type="entry name" value="Glyco_hydro/deAcase_b/a-brl"/>
</dbReference>
<dbReference type="Proteomes" id="UP001378188">
    <property type="component" value="Unassembled WGS sequence"/>
</dbReference>
<keyword evidence="7" id="KW-1185">Reference proteome</keyword>
<dbReference type="RefSeq" id="WP_340328482.1">
    <property type="nucleotide sequence ID" value="NZ_JAZHOF010000002.1"/>
</dbReference>
<evidence type="ECO:0000313" key="7">
    <source>
        <dbReference type="Proteomes" id="UP001378188"/>
    </source>
</evidence>
<name>A0AAW9RLQ0_9HYPH</name>
<dbReference type="AlphaFoldDB" id="A0AAW9RLQ0"/>
<evidence type="ECO:0000259" key="5">
    <source>
        <dbReference type="Pfam" id="PF01522"/>
    </source>
</evidence>
<dbReference type="GO" id="GO:0005975">
    <property type="term" value="P:carbohydrate metabolic process"/>
    <property type="evidence" value="ECO:0007669"/>
    <property type="project" value="InterPro"/>
</dbReference>
<dbReference type="PANTHER" id="PTHR43123:SF4">
    <property type="entry name" value="POLYSACCHARIDE DEACETYLASE"/>
    <property type="match status" value="1"/>
</dbReference>
<reference evidence="6 7" key="1">
    <citation type="submission" date="2024-02" db="EMBL/GenBank/DDBJ databases">
        <title>Genome analysis and characterization of Microbaculum marinisediminis sp. nov., isolated from marine sediment.</title>
        <authorList>
            <person name="Du Z.-J."/>
            <person name="Ye Y.-Q."/>
            <person name="Zhang Z.-R."/>
            <person name="Yuan S.-M."/>
            <person name="Zhang X.-Y."/>
        </authorList>
    </citation>
    <scope>NUCLEOTIDE SEQUENCE [LARGE SCALE GENOMIC DNA]</scope>
    <source>
        <strain evidence="6 7">SDUM1044001</strain>
    </source>
</reference>
<dbReference type="SUPFAM" id="SSF88713">
    <property type="entry name" value="Glycoside hydrolase/deacetylase"/>
    <property type="match status" value="1"/>
</dbReference>
<organism evidence="6 7">
    <name type="scientific">Microbaculum marinum</name>
    <dbReference type="NCBI Taxonomy" id="1764581"/>
    <lineage>
        <taxon>Bacteria</taxon>
        <taxon>Pseudomonadati</taxon>
        <taxon>Pseudomonadota</taxon>
        <taxon>Alphaproteobacteria</taxon>
        <taxon>Hyphomicrobiales</taxon>
        <taxon>Tepidamorphaceae</taxon>
        <taxon>Microbaculum</taxon>
    </lineage>
</organism>
<feature type="domain" description="NodB homology" evidence="5">
    <location>
        <begin position="70"/>
        <end position="180"/>
    </location>
</feature>
<dbReference type="Gene3D" id="3.20.20.370">
    <property type="entry name" value="Glycoside hydrolase/deacetylase"/>
    <property type="match status" value="1"/>
</dbReference>
<protein>
    <recommendedName>
        <fullName evidence="3">Chitooligosaccharide deacetylase</fullName>
    </recommendedName>
    <alternativeName>
        <fullName evidence="4">Nodulation protein B</fullName>
    </alternativeName>
</protein>
<dbReference type="CDD" id="cd10979">
    <property type="entry name" value="CE4_PuuE_like"/>
    <property type="match status" value="1"/>
</dbReference>
<sequence>MEPRPYGPFPFWPAPVRPRIEWPNNARVAFWVIPNIEFFDLREPMPGDNNERVPKEKAKIPFVYSWAHRDYGNRVGVWRVMDVMRRYGVRGTVALNSEICIHHPEIIQACRELDWEFMGHGRTNAVRLNEMAPEQEPGAIAEVFSTIGDSTGSRPRGWLGSGLAETWNTLDYLADEGLQYICDWVNDDQPYYMNLANGRQLLSMPYSWETNDVLIKSDKLSTDEFEQICKRQFDVLYREGEQSGKVMALCLHPYVIGAPHRIDMLDRVLAHITSHEGVWVTTGGEIYDYFTKRYPEERFNPNVGVKS</sequence>
<gene>
    <name evidence="6" type="ORF">V3328_04585</name>
</gene>
<evidence type="ECO:0000313" key="6">
    <source>
        <dbReference type="EMBL" id="MEJ8570736.1"/>
    </source>
</evidence>
<dbReference type="EMBL" id="JAZHOF010000002">
    <property type="protein sequence ID" value="MEJ8570736.1"/>
    <property type="molecule type" value="Genomic_DNA"/>
</dbReference>